<dbReference type="AlphaFoldDB" id="A0A6J6L4S6"/>
<proteinExistence type="predicted"/>
<name>A0A6J6L4S6_9ZZZZ</name>
<dbReference type="EMBL" id="CAEZWB010000181">
    <property type="protein sequence ID" value="CAB4656682.1"/>
    <property type="molecule type" value="Genomic_DNA"/>
</dbReference>
<reference evidence="1" key="1">
    <citation type="submission" date="2020-05" db="EMBL/GenBank/DDBJ databases">
        <authorList>
            <person name="Chiriac C."/>
            <person name="Salcher M."/>
            <person name="Ghai R."/>
            <person name="Kavagutti S V."/>
        </authorList>
    </citation>
    <scope>NUCLEOTIDE SEQUENCE</scope>
</reference>
<evidence type="ECO:0000313" key="1">
    <source>
        <dbReference type="EMBL" id="CAB4656682.1"/>
    </source>
</evidence>
<protein>
    <submittedName>
        <fullName evidence="1">Unannotated protein</fullName>
    </submittedName>
</protein>
<organism evidence="1">
    <name type="scientific">freshwater metagenome</name>
    <dbReference type="NCBI Taxonomy" id="449393"/>
    <lineage>
        <taxon>unclassified sequences</taxon>
        <taxon>metagenomes</taxon>
        <taxon>ecological metagenomes</taxon>
    </lineage>
</organism>
<sequence>MLGVSNFANRCTAVERNTAHFAGWHTQCCIDAFLSNQLNSHTGRTSNAATLAWAKFDVVHDGTYWHVAKWQCIAHFDVGLRAALQTHANFKTLRGQDVRLASVFVMQQRDTTCAVRVVLDGSNLCFVLVGDTLEVDEAVLLLVSATLVT</sequence>
<gene>
    <name evidence="1" type="ORF">UFOPK2166_01135</name>
</gene>
<accession>A0A6J6L4S6</accession>